<name>A0ABY5JM31_9BACI</name>
<sequence>MEFLRRISLITFIILVAVSIFQDLAHSDDGTTSFSNNENLELPPFEAVPVKVNPGDTVLSITEEIQTTPAYSVSVEVILKAFESLNPTTSSNDIDVYEVYYFPQFQNEN</sequence>
<dbReference type="RefSeq" id="WP_256706760.1">
    <property type="nucleotide sequence ID" value="NZ_CP101914.1"/>
</dbReference>
<reference evidence="1" key="1">
    <citation type="submission" date="2022-07" db="EMBL/GenBank/DDBJ databases">
        <title>FELIX.</title>
        <authorList>
            <person name="Wan K.H."/>
            <person name="Park S."/>
            <person name="Lawrence Q."/>
            <person name="Eichenberger J.P."/>
            <person name="Booth B.W."/>
            <person name="Piaggio A.J."/>
            <person name="Chandler J.C."/>
            <person name="Franklin A.B."/>
            <person name="Celniker S.E."/>
        </authorList>
    </citation>
    <scope>NUCLEOTIDE SEQUENCE</scope>
    <source>
        <strain evidence="1">QA-1986 374</strain>
    </source>
</reference>
<gene>
    <name evidence="1" type="ORF">NP439_14960</name>
</gene>
<protein>
    <recommendedName>
        <fullName evidence="3">LysM domain-containing protein</fullName>
    </recommendedName>
</protein>
<evidence type="ECO:0000313" key="1">
    <source>
        <dbReference type="EMBL" id="UUI01349.1"/>
    </source>
</evidence>
<dbReference type="EMBL" id="CP101914">
    <property type="protein sequence ID" value="UUI01349.1"/>
    <property type="molecule type" value="Genomic_DNA"/>
</dbReference>
<organism evidence="1 2">
    <name type="scientific">Oceanobacillus jeddahense</name>
    <dbReference type="NCBI Taxonomy" id="1462527"/>
    <lineage>
        <taxon>Bacteria</taxon>
        <taxon>Bacillati</taxon>
        <taxon>Bacillota</taxon>
        <taxon>Bacilli</taxon>
        <taxon>Bacillales</taxon>
        <taxon>Bacillaceae</taxon>
        <taxon>Oceanobacillus</taxon>
    </lineage>
</organism>
<dbReference type="Proteomes" id="UP001059773">
    <property type="component" value="Chromosome"/>
</dbReference>
<keyword evidence="2" id="KW-1185">Reference proteome</keyword>
<proteinExistence type="predicted"/>
<accession>A0ABY5JM31</accession>
<evidence type="ECO:0008006" key="3">
    <source>
        <dbReference type="Google" id="ProtNLM"/>
    </source>
</evidence>
<evidence type="ECO:0000313" key="2">
    <source>
        <dbReference type="Proteomes" id="UP001059773"/>
    </source>
</evidence>